<evidence type="ECO:0000313" key="4">
    <source>
        <dbReference type="Proteomes" id="UP001244297"/>
    </source>
</evidence>
<dbReference type="InterPro" id="IPR050445">
    <property type="entry name" value="Bact_polysacc_biosynth/exp"/>
</dbReference>
<keyword evidence="1" id="KW-0175">Coiled coil</keyword>
<proteinExistence type="predicted"/>
<dbReference type="RefSeq" id="WP_238293843.1">
    <property type="nucleotide sequence ID" value="NZ_BPQS01000081.1"/>
</dbReference>
<accession>A0ABT8AZ70</accession>
<keyword evidence="2" id="KW-1133">Transmembrane helix</keyword>
<evidence type="ECO:0000313" key="3">
    <source>
        <dbReference type="EMBL" id="MDN3574559.1"/>
    </source>
</evidence>
<protein>
    <recommendedName>
        <fullName evidence="5">Lipopolysaccharide biosynthesis protein</fullName>
    </recommendedName>
</protein>
<comment type="caution">
    <text evidence="3">The sequence shown here is derived from an EMBL/GenBank/DDBJ whole genome shotgun (WGS) entry which is preliminary data.</text>
</comment>
<keyword evidence="2" id="KW-0812">Transmembrane</keyword>
<feature type="transmembrane region" description="Helical" evidence="2">
    <location>
        <begin position="390"/>
        <end position="416"/>
    </location>
</feature>
<evidence type="ECO:0000256" key="2">
    <source>
        <dbReference type="SAM" id="Phobius"/>
    </source>
</evidence>
<organism evidence="3 4">
    <name type="scientific">Methylobacterium longum</name>
    <dbReference type="NCBI Taxonomy" id="767694"/>
    <lineage>
        <taxon>Bacteria</taxon>
        <taxon>Pseudomonadati</taxon>
        <taxon>Pseudomonadota</taxon>
        <taxon>Alphaproteobacteria</taxon>
        <taxon>Hyphomicrobiales</taxon>
        <taxon>Methylobacteriaceae</taxon>
        <taxon>Methylobacterium</taxon>
    </lineage>
</organism>
<dbReference type="Proteomes" id="UP001244297">
    <property type="component" value="Unassembled WGS sequence"/>
</dbReference>
<sequence length="441" mass="49311">MKPYSLFEAIWQRKVVVIVCFLLVNGVVFAVLRFSERIYEASAWLNLNNSRAINIEEKHNDLPNPVLNEQALRSQVLIGQSEDVIHRAAVIGGANSYYPGQSSRKFRDDIPQSRQIDLIVQNSLKISVEPGTSLMKISYKDINPVFAAKMANATAEALRERYLSLNEGSDTADFFRKQETRHELQLSVAAKELREYEISNRTFSIDEERKLTLRRRDSIRSDLSATLGSVKRLEAQLESLRYQLTALRGRITLPPEIFGSSRPAAENSQRMIDQMGSEPPLLNIRIYQDAAQRLVTSNAELAGLNALATTQKADLAALDQRLAELSDREATYNNLKRRLSTIEGYLEANSKKRADAEAENSWRSNERLSSLQVVQPASQPLKPVFPKATVLIPMGLLGGIALGIATSLMLNAIAILGHQRTQLNERSNMEQKSTGSSTWAT</sequence>
<dbReference type="PANTHER" id="PTHR32309:SF31">
    <property type="entry name" value="CAPSULAR EXOPOLYSACCHARIDE FAMILY"/>
    <property type="match status" value="1"/>
</dbReference>
<evidence type="ECO:0008006" key="5">
    <source>
        <dbReference type="Google" id="ProtNLM"/>
    </source>
</evidence>
<evidence type="ECO:0000256" key="1">
    <source>
        <dbReference type="SAM" id="Coils"/>
    </source>
</evidence>
<gene>
    <name evidence="3" type="ORF">QWZ18_28635</name>
</gene>
<name>A0ABT8AZ70_9HYPH</name>
<reference evidence="4" key="1">
    <citation type="journal article" date="2019" name="Int. J. Syst. Evol. Microbiol.">
        <title>The Global Catalogue of Microorganisms (GCM) 10K type strain sequencing project: providing services to taxonomists for standard genome sequencing and annotation.</title>
        <authorList>
            <consortium name="The Broad Institute Genomics Platform"/>
            <consortium name="The Broad Institute Genome Sequencing Center for Infectious Disease"/>
            <person name="Wu L."/>
            <person name="Ma J."/>
        </authorList>
    </citation>
    <scope>NUCLEOTIDE SEQUENCE [LARGE SCALE GENOMIC DNA]</scope>
    <source>
        <strain evidence="4">CECT 7806</strain>
    </source>
</reference>
<dbReference type="PANTHER" id="PTHR32309">
    <property type="entry name" value="TYROSINE-PROTEIN KINASE"/>
    <property type="match status" value="1"/>
</dbReference>
<feature type="coiled-coil region" evidence="1">
    <location>
        <begin position="308"/>
        <end position="335"/>
    </location>
</feature>
<feature type="transmembrane region" description="Helical" evidence="2">
    <location>
        <begin position="15"/>
        <end position="34"/>
    </location>
</feature>
<dbReference type="EMBL" id="JAUFPT010000103">
    <property type="protein sequence ID" value="MDN3574559.1"/>
    <property type="molecule type" value="Genomic_DNA"/>
</dbReference>
<keyword evidence="2" id="KW-0472">Membrane</keyword>
<keyword evidence="4" id="KW-1185">Reference proteome</keyword>